<comment type="caution">
    <text evidence="1">The sequence shown here is derived from an EMBL/GenBank/DDBJ whole genome shotgun (WGS) entry which is preliminary data.</text>
</comment>
<sequence length="51" mass="5437">MIANETASIAGELPLPGLGSALRLTTASTLHEVSAVSQEQTDEIRCQWVKI</sequence>
<organism evidence="1 2">
    <name type="scientific">Streptomyces cremeus</name>
    <dbReference type="NCBI Taxonomy" id="66881"/>
    <lineage>
        <taxon>Bacteria</taxon>
        <taxon>Bacillati</taxon>
        <taxon>Actinomycetota</taxon>
        <taxon>Actinomycetes</taxon>
        <taxon>Kitasatosporales</taxon>
        <taxon>Streptomycetaceae</taxon>
        <taxon>Streptomyces</taxon>
    </lineage>
</organism>
<dbReference type="EMBL" id="JBHMCR010000021">
    <property type="protein sequence ID" value="MFB9524288.1"/>
    <property type="molecule type" value="Genomic_DNA"/>
</dbReference>
<evidence type="ECO:0000313" key="2">
    <source>
        <dbReference type="Proteomes" id="UP001589718"/>
    </source>
</evidence>
<reference evidence="1 2" key="1">
    <citation type="submission" date="2024-09" db="EMBL/GenBank/DDBJ databases">
        <authorList>
            <person name="Sun Q."/>
            <person name="Mori K."/>
        </authorList>
    </citation>
    <scope>NUCLEOTIDE SEQUENCE [LARGE SCALE GENOMIC DNA]</scope>
    <source>
        <strain evidence="1 2">JCM 4362</strain>
    </source>
</reference>
<protein>
    <submittedName>
        <fullName evidence="1">Uncharacterized protein</fullName>
    </submittedName>
</protein>
<proteinExistence type="predicted"/>
<accession>A0ABV5PND3</accession>
<gene>
    <name evidence="1" type="ORF">ACFFTU_30570</name>
</gene>
<dbReference type="Proteomes" id="UP001589718">
    <property type="component" value="Unassembled WGS sequence"/>
</dbReference>
<keyword evidence="2" id="KW-1185">Reference proteome</keyword>
<name>A0ABV5PND3_STRCM</name>
<evidence type="ECO:0000313" key="1">
    <source>
        <dbReference type="EMBL" id="MFB9524288.1"/>
    </source>
</evidence>
<dbReference type="RefSeq" id="WP_345220156.1">
    <property type="nucleotide sequence ID" value="NZ_BAAAXE010000011.1"/>
</dbReference>